<organism evidence="2 3">
    <name type="scientific">Periweissella cryptocerci</name>
    <dbReference type="NCBI Taxonomy" id="2506420"/>
    <lineage>
        <taxon>Bacteria</taxon>
        <taxon>Bacillati</taxon>
        <taxon>Bacillota</taxon>
        <taxon>Bacilli</taxon>
        <taxon>Lactobacillales</taxon>
        <taxon>Lactobacillaceae</taxon>
        <taxon>Periweissella</taxon>
    </lineage>
</organism>
<dbReference type="Gene3D" id="3.40.30.10">
    <property type="entry name" value="Glutaredoxin"/>
    <property type="match status" value="1"/>
</dbReference>
<dbReference type="AlphaFoldDB" id="A0A4P6YVF9"/>
<dbReference type="OrthoDB" id="9795531at2"/>
<dbReference type="InterPro" id="IPR002109">
    <property type="entry name" value="Glutaredoxin"/>
</dbReference>
<dbReference type="EMBL" id="CP037940">
    <property type="protein sequence ID" value="QBO36829.1"/>
    <property type="molecule type" value="Genomic_DNA"/>
</dbReference>
<feature type="domain" description="GST N-terminal" evidence="1">
    <location>
        <begin position="1"/>
        <end position="80"/>
    </location>
</feature>
<dbReference type="SUPFAM" id="SSF52833">
    <property type="entry name" value="Thioredoxin-like"/>
    <property type="match status" value="1"/>
</dbReference>
<dbReference type="KEGG" id="wei:EQG49_10430"/>
<accession>A0A4P6YVF9</accession>
<dbReference type="Proteomes" id="UP000292886">
    <property type="component" value="Chromosome"/>
</dbReference>
<dbReference type="Pfam" id="PF00462">
    <property type="entry name" value="Glutaredoxin"/>
    <property type="match status" value="1"/>
</dbReference>
<reference evidence="3" key="1">
    <citation type="submission" date="2019-03" db="EMBL/GenBank/DDBJ databases">
        <title>Weissella sp. 26KH-42 Genome sequencing.</title>
        <authorList>
            <person name="Heo J."/>
            <person name="Kim S.-J."/>
            <person name="Kim J.-S."/>
            <person name="Hong S.-B."/>
            <person name="Kwon S.-W."/>
        </authorList>
    </citation>
    <scope>NUCLEOTIDE SEQUENCE [LARGE SCALE GENOMIC DNA]</scope>
    <source>
        <strain evidence="3">26KH-42</strain>
    </source>
</reference>
<sequence length="80" mass="9047">MMKLYTKNTCDGCNATKELLRANDVTFEEISLDENPHHWARFRELGMVQAPIVIAGEGEKQQMFCGYQPSAISRLIAELS</sequence>
<name>A0A4P6YVF9_9LACO</name>
<dbReference type="InterPro" id="IPR004045">
    <property type="entry name" value="Glutathione_S-Trfase_N"/>
</dbReference>
<evidence type="ECO:0000259" key="1">
    <source>
        <dbReference type="PROSITE" id="PS50404"/>
    </source>
</evidence>
<dbReference type="CDD" id="cd02976">
    <property type="entry name" value="NrdH"/>
    <property type="match status" value="1"/>
</dbReference>
<keyword evidence="3" id="KW-1185">Reference proteome</keyword>
<dbReference type="PROSITE" id="PS51354">
    <property type="entry name" value="GLUTAREDOXIN_2"/>
    <property type="match status" value="1"/>
</dbReference>
<proteinExistence type="predicted"/>
<dbReference type="PROSITE" id="PS50404">
    <property type="entry name" value="GST_NTER"/>
    <property type="match status" value="1"/>
</dbReference>
<dbReference type="InterPro" id="IPR036249">
    <property type="entry name" value="Thioredoxin-like_sf"/>
</dbReference>
<gene>
    <name evidence="2" type="ORF">EQG49_10430</name>
</gene>
<evidence type="ECO:0000313" key="3">
    <source>
        <dbReference type="Proteomes" id="UP000292886"/>
    </source>
</evidence>
<protein>
    <recommendedName>
        <fullName evidence="1">GST N-terminal domain-containing protein</fullName>
    </recommendedName>
</protein>
<evidence type="ECO:0000313" key="2">
    <source>
        <dbReference type="EMBL" id="QBO36829.1"/>
    </source>
</evidence>
<dbReference type="RefSeq" id="WP_133363906.1">
    <property type="nucleotide sequence ID" value="NZ_CP037940.1"/>
</dbReference>